<proteinExistence type="inferred from homology"/>
<dbReference type="InterPro" id="IPR032789">
    <property type="entry name" value="T2SS-T3SS_pil_N"/>
</dbReference>
<feature type="domain" description="Type II/III secretion system secretin-like" evidence="3">
    <location>
        <begin position="264"/>
        <end position="427"/>
    </location>
</feature>
<dbReference type="InterPro" id="IPR001775">
    <property type="entry name" value="GspD/PilQ"/>
</dbReference>
<dbReference type="InterPro" id="IPR050810">
    <property type="entry name" value="Bact_Secretion_Sys_Channel"/>
</dbReference>
<dbReference type="EMBL" id="QFYP01000001">
    <property type="protein sequence ID" value="RAK60809.1"/>
    <property type="molecule type" value="Genomic_DNA"/>
</dbReference>
<evidence type="ECO:0000256" key="2">
    <source>
        <dbReference type="SAM" id="MobiDB-lite"/>
    </source>
</evidence>
<comment type="caution">
    <text evidence="5">The sequence shown here is derived from an EMBL/GenBank/DDBJ whole genome shotgun (WGS) entry which is preliminary data.</text>
</comment>
<keyword evidence="6" id="KW-1185">Reference proteome</keyword>
<feature type="compositionally biased region" description="Low complexity" evidence="2">
    <location>
        <begin position="654"/>
        <end position="672"/>
    </location>
</feature>
<reference evidence="6" key="1">
    <citation type="submission" date="2018-05" db="EMBL/GenBank/DDBJ databases">
        <authorList>
            <person name="Li X."/>
        </authorList>
    </citation>
    <scope>NUCLEOTIDE SEQUENCE [LARGE SCALE GENOMIC DNA]</scope>
    <source>
        <strain evidence="6">HKS-05</strain>
    </source>
</reference>
<protein>
    <submittedName>
        <fullName evidence="5">Uncharacterized protein</fullName>
    </submittedName>
</protein>
<dbReference type="PANTHER" id="PTHR30332:SF17">
    <property type="entry name" value="TYPE IV PILIATION SYSTEM PROTEIN DR_0774-RELATED"/>
    <property type="match status" value="1"/>
</dbReference>
<dbReference type="Pfam" id="PF00263">
    <property type="entry name" value="Secretin"/>
    <property type="match status" value="1"/>
</dbReference>
<dbReference type="PRINTS" id="PR00811">
    <property type="entry name" value="BCTERIALGSPD"/>
</dbReference>
<feature type="region of interest" description="Disordered" evidence="2">
    <location>
        <begin position="648"/>
        <end position="672"/>
    </location>
</feature>
<feature type="domain" description="Pilus formation protein N-terminal" evidence="4">
    <location>
        <begin position="58"/>
        <end position="127"/>
    </location>
</feature>
<evidence type="ECO:0000259" key="4">
    <source>
        <dbReference type="Pfam" id="PF13629"/>
    </source>
</evidence>
<organism evidence="5 6">
    <name type="scientific">Phenylobacterium hankyongense</name>
    <dbReference type="NCBI Taxonomy" id="1813876"/>
    <lineage>
        <taxon>Bacteria</taxon>
        <taxon>Pseudomonadati</taxon>
        <taxon>Pseudomonadota</taxon>
        <taxon>Alphaproteobacteria</taxon>
        <taxon>Caulobacterales</taxon>
        <taxon>Caulobacteraceae</taxon>
        <taxon>Phenylobacterium</taxon>
    </lineage>
</organism>
<dbReference type="RefSeq" id="WP_111458101.1">
    <property type="nucleotide sequence ID" value="NZ_QFYP01000001.1"/>
</dbReference>
<evidence type="ECO:0000313" key="5">
    <source>
        <dbReference type="EMBL" id="RAK60809.1"/>
    </source>
</evidence>
<evidence type="ECO:0000313" key="6">
    <source>
        <dbReference type="Proteomes" id="UP000249842"/>
    </source>
</evidence>
<dbReference type="GO" id="GO:0015627">
    <property type="term" value="C:type II protein secretion system complex"/>
    <property type="evidence" value="ECO:0007669"/>
    <property type="project" value="TreeGrafter"/>
</dbReference>
<dbReference type="AlphaFoldDB" id="A0A328B1N7"/>
<comment type="similarity">
    <text evidence="1">Belongs to the bacterial secretin family.</text>
</comment>
<dbReference type="Proteomes" id="UP000249842">
    <property type="component" value="Unassembled WGS sequence"/>
</dbReference>
<dbReference type="InterPro" id="IPR004846">
    <property type="entry name" value="T2SS/T3SS_dom"/>
</dbReference>
<dbReference type="PANTHER" id="PTHR30332">
    <property type="entry name" value="PROBABLE GENERAL SECRETION PATHWAY PROTEIN D"/>
    <property type="match status" value="1"/>
</dbReference>
<evidence type="ECO:0000256" key="1">
    <source>
        <dbReference type="RuleBase" id="RU004003"/>
    </source>
</evidence>
<dbReference type="OrthoDB" id="9775455at2"/>
<dbReference type="Pfam" id="PF13629">
    <property type="entry name" value="T2SS-T3SS_pil_N"/>
    <property type="match status" value="1"/>
</dbReference>
<dbReference type="GO" id="GO:0009306">
    <property type="term" value="P:protein secretion"/>
    <property type="evidence" value="ECO:0007669"/>
    <property type="project" value="InterPro"/>
</dbReference>
<accession>A0A328B1N7</accession>
<sequence length="672" mass="68985">MITLRRPHRRSTLREPVALLIGALAFFASAEARCAPKGYVAEASVREVTADSAGYGGQLSLPVGGSRILRFSQPIGRILLGEPKVGDVIPLGERTLYVLGKAPGSTSLTVLPRGGGAGPMATLDLRVGYDVDATQRALREIMPGEPLEVSARGEGVVLTGLMSSAVAAARAAAVAEQYAPGHVLNLTSIRGAEQVMLSVRVAEVQRTALRQLGLNNINALWQRPDGLTPLTGVLPFALNPDAVANLFGRSTSGKDWTVQALFDALERKGYASTLAEPNLVALSGETAVFFAGGEFPVPVPQLGNVAGASTITIEYKQYGVSIGFTPTVYGDTINLLVAPEVSALDPANSVQLLGFRIPGLTTRRAKTTVELRSGQSFAIAGLIRREFSDSMRGLPGASNLPIFGSLFRSTGYQNNETEVVIVVTAQLAKPTDRRNLLLPTDLSHGPDGPSLYLGGATDTPAVAPRPPPGGAVVEALPVKPVAATTPAPAATALALDKPPEMRPAVIPVVATASRAPAAPARRPGPSKPLVVTRPVMAASSAPAPSMLAARVAKPAPAAKPVIAKASAPAPLAPNRTSAKPPPVAKPVIGATSAPALSVLATRVAKPPPVTKPVIAKTSAPALLVLNATVAKPPPLSKPVIGVASIEGTSDRRVATAPSSSTSVPASSAPVTP</sequence>
<gene>
    <name evidence="5" type="ORF">DJ021_13820</name>
</gene>
<evidence type="ECO:0000259" key="3">
    <source>
        <dbReference type="Pfam" id="PF00263"/>
    </source>
</evidence>
<name>A0A328B1N7_9CAUL</name>